<evidence type="ECO:0000256" key="2">
    <source>
        <dbReference type="ARBA" id="ARBA00022692"/>
    </source>
</evidence>
<evidence type="ECO:0000313" key="10">
    <source>
        <dbReference type="Proteomes" id="UP001392437"/>
    </source>
</evidence>
<evidence type="ECO:0000313" key="9">
    <source>
        <dbReference type="EMBL" id="KAK8105319.1"/>
    </source>
</evidence>
<evidence type="ECO:0000256" key="6">
    <source>
        <dbReference type="SAM" id="MobiDB-lite"/>
    </source>
</evidence>
<keyword evidence="4 7" id="KW-0472">Membrane</keyword>
<feature type="transmembrane region" description="Helical" evidence="7">
    <location>
        <begin position="119"/>
        <end position="141"/>
    </location>
</feature>
<name>A0AAW0QIC2_9PEZI</name>
<feature type="domain" description="Rhodopsin" evidence="8">
    <location>
        <begin position="2"/>
        <end position="178"/>
    </location>
</feature>
<feature type="transmembrane region" description="Helical" evidence="7">
    <location>
        <begin position="153"/>
        <end position="179"/>
    </location>
</feature>
<comment type="caution">
    <text evidence="9">The sequence shown here is derived from an EMBL/GenBank/DDBJ whole genome shotgun (WGS) entry which is preliminary data.</text>
</comment>
<protein>
    <submittedName>
        <fullName evidence="9">CFEM domain-containing protein</fullName>
    </submittedName>
</protein>
<feature type="compositionally biased region" description="Basic and acidic residues" evidence="6">
    <location>
        <begin position="213"/>
        <end position="228"/>
    </location>
</feature>
<sequence>MVLHRVCNTLVKVAFLFLYLRLFGTVRQVRIMIWAGLVVVVAFGIAYTIVEIVTCVPWPSEHDGWMSEEYQTRCLYISPRLLLGGCYFGVFTDFYILFIPLSQLRDLGLPRKRKIGISFIFLTGLIAIAAGMANLVIQYYLDIDDFSWSSGVSIYATCYIEISMGIICLSLPVVLALFVSRITDLGRTLSSWVRRSRDHLGSGESTSNLSPDGSRHAETPRLPQHREPGPGLPGMRKFIRNLNRSRAQNTESGTVLSTFNDLTTADLSYHAQLKKTLHPTQTKHNSKRYEKVV</sequence>
<gene>
    <name evidence="9" type="ORF">PG999_008678</name>
</gene>
<keyword evidence="3 7" id="KW-1133">Transmembrane helix</keyword>
<accession>A0AAW0QIC2</accession>
<evidence type="ECO:0000259" key="8">
    <source>
        <dbReference type="Pfam" id="PF20684"/>
    </source>
</evidence>
<dbReference type="PANTHER" id="PTHR33048:SF158">
    <property type="entry name" value="MEMBRANE PROTEIN PTH11-LIKE, PUTATIVE-RELATED"/>
    <property type="match status" value="1"/>
</dbReference>
<keyword evidence="10" id="KW-1185">Reference proteome</keyword>
<proteinExistence type="inferred from homology"/>
<evidence type="ECO:0000256" key="7">
    <source>
        <dbReference type="SAM" id="Phobius"/>
    </source>
</evidence>
<feature type="region of interest" description="Disordered" evidence="6">
    <location>
        <begin position="198"/>
        <end position="236"/>
    </location>
</feature>
<keyword evidence="2 7" id="KW-0812">Transmembrane</keyword>
<dbReference type="InterPro" id="IPR049326">
    <property type="entry name" value="Rhodopsin_dom_fungi"/>
</dbReference>
<comment type="subcellular location">
    <subcellularLocation>
        <location evidence="1">Membrane</location>
        <topology evidence="1">Multi-pass membrane protein</topology>
    </subcellularLocation>
</comment>
<evidence type="ECO:0000256" key="4">
    <source>
        <dbReference type="ARBA" id="ARBA00023136"/>
    </source>
</evidence>
<dbReference type="PANTHER" id="PTHR33048">
    <property type="entry name" value="PTH11-LIKE INTEGRAL MEMBRANE PROTEIN (AFU_ORTHOLOGUE AFUA_5G11245)"/>
    <property type="match status" value="1"/>
</dbReference>
<dbReference type="AlphaFoldDB" id="A0AAW0QIC2"/>
<organism evidence="9 10">
    <name type="scientific">Apiospora kogelbergensis</name>
    <dbReference type="NCBI Taxonomy" id="1337665"/>
    <lineage>
        <taxon>Eukaryota</taxon>
        <taxon>Fungi</taxon>
        <taxon>Dikarya</taxon>
        <taxon>Ascomycota</taxon>
        <taxon>Pezizomycotina</taxon>
        <taxon>Sordariomycetes</taxon>
        <taxon>Xylariomycetidae</taxon>
        <taxon>Amphisphaeriales</taxon>
        <taxon>Apiosporaceae</taxon>
        <taxon>Apiospora</taxon>
    </lineage>
</organism>
<dbReference type="Pfam" id="PF20684">
    <property type="entry name" value="Fung_rhodopsin"/>
    <property type="match status" value="1"/>
</dbReference>
<feature type="transmembrane region" description="Helical" evidence="7">
    <location>
        <begin position="79"/>
        <end position="98"/>
    </location>
</feature>
<evidence type="ECO:0000256" key="1">
    <source>
        <dbReference type="ARBA" id="ARBA00004141"/>
    </source>
</evidence>
<dbReference type="Proteomes" id="UP001392437">
    <property type="component" value="Unassembled WGS sequence"/>
</dbReference>
<reference evidence="9 10" key="1">
    <citation type="submission" date="2023-01" db="EMBL/GenBank/DDBJ databases">
        <title>Analysis of 21 Apiospora genomes using comparative genomics revels a genus with tremendous synthesis potential of carbohydrate active enzymes and secondary metabolites.</title>
        <authorList>
            <person name="Sorensen T."/>
        </authorList>
    </citation>
    <scope>NUCLEOTIDE SEQUENCE [LARGE SCALE GENOMIC DNA]</scope>
    <source>
        <strain evidence="9 10">CBS 117206</strain>
    </source>
</reference>
<dbReference type="EMBL" id="JAQQWP010000008">
    <property type="protein sequence ID" value="KAK8105319.1"/>
    <property type="molecule type" value="Genomic_DNA"/>
</dbReference>
<evidence type="ECO:0000256" key="3">
    <source>
        <dbReference type="ARBA" id="ARBA00022989"/>
    </source>
</evidence>
<evidence type="ECO:0000256" key="5">
    <source>
        <dbReference type="ARBA" id="ARBA00038359"/>
    </source>
</evidence>
<dbReference type="InterPro" id="IPR052337">
    <property type="entry name" value="SAT4-like"/>
</dbReference>
<comment type="similarity">
    <text evidence="5">Belongs to the SAT4 family.</text>
</comment>
<dbReference type="GO" id="GO:0016020">
    <property type="term" value="C:membrane"/>
    <property type="evidence" value="ECO:0007669"/>
    <property type="project" value="UniProtKB-SubCell"/>
</dbReference>
<feature type="transmembrane region" description="Helical" evidence="7">
    <location>
        <begin position="31"/>
        <end position="59"/>
    </location>
</feature>